<organism evidence="7 8">
    <name type="scientific">Clarias magur</name>
    <name type="common">Asian catfish</name>
    <name type="synonym">Macropteronotus magur</name>
    <dbReference type="NCBI Taxonomy" id="1594786"/>
    <lineage>
        <taxon>Eukaryota</taxon>
        <taxon>Metazoa</taxon>
        <taxon>Chordata</taxon>
        <taxon>Craniata</taxon>
        <taxon>Vertebrata</taxon>
        <taxon>Euteleostomi</taxon>
        <taxon>Actinopterygii</taxon>
        <taxon>Neopterygii</taxon>
        <taxon>Teleostei</taxon>
        <taxon>Ostariophysi</taxon>
        <taxon>Siluriformes</taxon>
        <taxon>Clariidae</taxon>
        <taxon>Clarias</taxon>
    </lineage>
</organism>
<evidence type="ECO:0000256" key="3">
    <source>
        <dbReference type="ARBA" id="ARBA00022989"/>
    </source>
</evidence>
<keyword evidence="1" id="KW-0808">Transferase</keyword>
<evidence type="ECO:0000256" key="4">
    <source>
        <dbReference type="ARBA" id="ARBA00023098"/>
    </source>
</evidence>
<gene>
    <name evidence="7" type="primary">gpat4</name>
    <name evidence="7" type="ORF">DAT39_001101</name>
</gene>
<evidence type="ECO:0000313" key="7">
    <source>
        <dbReference type="EMBL" id="KAF5909162.1"/>
    </source>
</evidence>
<dbReference type="PANTHER" id="PTHR23063">
    <property type="entry name" value="PHOSPHOLIPID ACYLTRANSFERASE"/>
    <property type="match status" value="1"/>
</dbReference>
<reference evidence="7" key="1">
    <citation type="submission" date="2020-07" db="EMBL/GenBank/DDBJ databases">
        <title>Clarias magur genome sequencing, assembly and annotation.</title>
        <authorList>
            <person name="Kushwaha B."/>
            <person name="Kumar R."/>
            <person name="Das P."/>
            <person name="Joshi C.G."/>
            <person name="Kumar D."/>
            <person name="Nagpure N.S."/>
            <person name="Pandey M."/>
            <person name="Agarwal S."/>
            <person name="Srivastava S."/>
            <person name="Singh M."/>
            <person name="Sahoo L."/>
            <person name="Jayasankar P."/>
            <person name="Meher P.K."/>
            <person name="Koringa P.G."/>
            <person name="Iquebal M.A."/>
            <person name="Das S.P."/>
            <person name="Bit A."/>
            <person name="Patnaik S."/>
            <person name="Patel N."/>
            <person name="Shah T.M."/>
            <person name="Hinsu A."/>
            <person name="Jena J.K."/>
        </authorList>
    </citation>
    <scope>NUCLEOTIDE SEQUENCE</scope>
    <source>
        <strain evidence="7">CIFAMagur01</strain>
        <tissue evidence="7">Testis</tissue>
    </source>
</reference>
<dbReference type="AlphaFoldDB" id="A0A8J4UWK7"/>
<keyword evidence="2" id="KW-0812">Transmembrane</keyword>
<dbReference type="EMBL" id="QNUK01000007">
    <property type="protein sequence ID" value="KAF5909162.1"/>
    <property type="molecule type" value="Genomic_DNA"/>
</dbReference>
<dbReference type="Proteomes" id="UP000727407">
    <property type="component" value="Unassembled WGS sequence"/>
</dbReference>
<evidence type="ECO:0000256" key="2">
    <source>
        <dbReference type="ARBA" id="ARBA00022692"/>
    </source>
</evidence>
<accession>A0A8J4UWK7</accession>
<dbReference type="OrthoDB" id="10051137at2759"/>
<dbReference type="GO" id="GO:0005783">
    <property type="term" value="C:endoplasmic reticulum"/>
    <property type="evidence" value="ECO:0007669"/>
    <property type="project" value="TreeGrafter"/>
</dbReference>
<evidence type="ECO:0000313" key="8">
    <source>
        <dbReference type="Proteomes" id="UP000727407"/>
    </source>
</evidence>
<keyword evidence="8" id="KW-1185">Reference proteome</keyword>
<evidence type="ECO:0000256" key="1">
    <source>
        <dbReference type="ARBA" id="ARBA00022679"/>
    </source>
</evidence>
<keyword evidence="4" id="KW-0443">Lipid metabolism</keyword>
<evidence type="ECO:0000256" key="6">
    <source>
        <dbReference type="ARBA" id="ARBA00023315"/>
    </source>
</evidence>
<keyword evidence="6 7" id="KW-0012">Acyltransferase</keyword>
<dbReference type="PANTHER" id="PTHR23063:SF37">
    <property type="entry name" value="GLYCEROL-3-PHOSPHATE ACYLTRANSFERASE 4"/>
    <property type="match status" value="1"/>
</dbReference>
<comment type="caution">
    <text evidence="7">The sequence shown here is derived from an EMBL/GenBank/DDBJ whole genome shotgun (WGS) entry which is preliminary data.</text>
</comment>
<name>A0A8J4UWK7_CLAMG</name>
<evidence type="ECO:0000256" key="5">
    <source>
        <dbReference type="ARBA" id="ARBA00023136"/>
    </source>
</evidence>
<proteinExistence type="predicted"/>
<sequence>MSLLSRCWDSLTPIRSYTTSVNFLFFENKHKNAGICVANVSPIDVIILASDDCYAMVGQVYGGLKGMIQRAVFKACPHIWFERSDVKDRRLVAK</sequence>
<feature type="non-terminal residue" evidence="7">
    <location>
        <position position="94"/>
    </location>
</feature>
<keyword evidence="5" id="KW-0472">Membrane</keyword>
<keyword evidence="3" id="KW-1133">Transmembrane helix</keyword>
<dbReference type="GO" id="GO:0004366">
    <property type="term" value="F:glycerol-3-phosphate O-acyltransferase activity"/>
    <property type="evidence" value="ECO:0007669"/>
    <property type="project" value="TreeGrafter"/>
</dbReference>
<dbReference type="GO" id="GO:0019432">
    <property type="term" value="P:triglyceride biosynthetic process"/>
    <property type="evidence" value="ECO:0007669"/>
    <property type="project" value="TreeGrafter"/>
</dbReference>
<protein>
    <submittedName>
        <fullName evidence="7">Glycerol-3-phosphate acyltransferase 4-like</fullName>
    </submittedName>
</protein>